<evidence type="ECO:0000313" key="10">
    <source>
        <dbReference type="Proteomes" id="UP000244810"/>
    </source>
</evidence>
<dbReference type="PIRSF" id="PIRSF006066">
    <property type="entry name" value="HI0050"/>
    <property type="match status" value="1"/>
</dbReference>
<feature type="transmembrane region" description="Helical" evidence="7">
    <location>
        <begin position="395"/>
        <end position="426"/>
    </location>
</feature>
<comment type="caution">
    <text evidence="9">The sequence shown here is derived from an EMBL/GenBank/DDBJ whole genome shotgun (WGS) entry which is preliminary data.</text>
</comment>
<dbReference type="InterPro" id="IPR010656">
    <property type="entry name" value="DctM"/>
</dbReference>
<dbReference type="Pfam" id="PF06808">
    <property type="entry name" value="DctM"/>
    <property type="match status" value="1"/>
</dbReference>
<evidence type="ECO:0000256" key="5">
    <source>
        <dbReference type="ARBA" id="ARBA00022989"/>
    </source>
</evidence>
<evidence type="ECO:0000256" key="6">
    <source>
        <dbReference type="ARBA" id="ARBA00023136"/>
    </source>
</evidence>
<feature type="transmembrane region" description="Helical" evidence="7">
    <location>
        <begin position="57"/>
        <end position="76"/>
    </location>
</feature>
<feature type="transmembrane region" description="Helical" evidence="7">
    <location>
        <begin position="140"/>
        <end position="164"/>
    </location>
</feature>
<dbReference type="OrthoDB" id="9790209at2"/>
<sequence>MTLALTGFALLLLLAFIGVPLAFATLAVGFFGLTYLRGFDAALAVSSQWMVDTATNYNLTIIPLFVLMGAFIHRSGISRDLFAASYAWMGRFRGGLALSGILSCAGFAAVCGSSLATAATMTRVAVPTMREFKYNDGFSAGTIAAGGTLGIMIPPSVPLAIYGIVAGEDIAQLFIAGILPGLMLVGLFMLAVVIMTWLRPGIGPRGEAMGLRATLRASYSTWPVIILFGVILGGIYGGIFTPTEAAGVGCAGAFLFGVARGHFLDRASLWAVFSETVTTTAMIFAIVFSALILAQFINLTGMPYALQAAVTAWGLGPVGLVLLICAICVLLGMVFESIGILLLIIPVFLPALSALGVDLIWFGILVIIVIELGLISPPIGMNVFTVKSVAPEIPLTAIFLGVMPYIVAMVLGGLLILMFPPIATFLPNVMR</sequence>
<dbReference type="GO" id="GO:0022857">
    <property type="term" value="F:transmembrane transporter activity"/>
    <property type="evidence" value="ECO:0007669"/>
    <property type="project" value="UniProtKB-UniRule"/>
</dbReference>
<keyword evidence="10" id="KW-1185">Reference proteome</keyword>
<comment type="similarity">
    <text evidence="7">Belongs to the TRAP transporter large permease family.</text>
</comment>
<dbReference type="AlphaFoldDB" id="A0A2T7UV17"/>
<evidence type="ECO:0000256" key="1">
    <source>
        <dbReference type="ARBA" id="ARBA00004429"/>
    </source>
</evidence>
<keyword evidence="3 7" id="KW-0997">Cell inner membrane</keyword>
<feature type="transmembrane region" description="Helical" evidence="7">
    <location>
        <begin position="96"/>
        <end position="119"/>
    </location>
</feature>
<name>A0A2T7UV17_9RHOB</name>
<keyword evidence="4 7" id="KW-0812">Transmembrane</keyword>
<evidence type="ECO:0000256" key="4">
    <source>
        <dbReference type="ARBA" id="ARBA00022692"/>
    </source>
</evidence>
<evidence type="ECO:0000313" key="9">
    <source>
        <dbReference type="EMBL" id="PVE48567.1"/>
    </source>
</evidence>
<keyword evidence="5 7" id="KW-1133">Transmembrane helix</keyword>
<feature type="transmembrane region" description="Helical" evidence="7">
    <location>
        <begin position="219"/>
        <end position="239"/>
    </location>
</feature>
<evidence type="ECO:0000256" key="2">
    <source>
        <dbReference type="ARBA" id="ARBA00022475"/>
    </source>
</evidence>
<reference evidence="9 10" key="1">
    <citation type="journal article" date="2011" name="Syst. Appl. Microbiol.">
        <title>Defluviimonas denitrificans gen. nov., sp. nov., and Pararhodobacter aggregans gen. nov., sp. nov., non-phototrophic Rhodobacteraceae from the biofilter of a marine aquaculture.</title>
        <authorList>
            <person name="Foesel B.U."/>
            <person name="Drake H.L."/>
            <person name="Schramm A."/>
        </authorList>
    </citation>
    <scope>NUCLEOTIDE SEQUENCE [LARGE SCALE GENOMIC DNA]</scope>
    <source>
        <strain evidence="9 10">D1-19</strain>
    </source>
</reference>
<proteinExistence type="inferred from homology"/>
<gene>
    <name evidence="9" type="ORF">DDE23_05805</name>
</gene>
<protein>
    <recommendedName>
        <fullName evidence="7">TRAP transporter large permease protein</fullName>
    </recommendedName>
</protein>
<evidence type="ECO:0000256" key="7">
    <source>
        <dbReference type="RuleBase" id="RU369079"/>
    </source>
</evidence>
<comment type="subcellular location">
    <subcellularLocation>
        <location evidence="1 7">Cell inner membrane</location>
        <topology evidence="1 7">Multi-pass membrane protein</topology>
    </subcellularLocation>
</comment>
<organism evidence="9 10">
    <name type="scientific">Pararhodobacter aggregans</name>
    <dbReference type="NCBI Taxonomy" id="404875"/>
    <lineage>
        <taxon>Bacteria</taxon>
        <taxon>Pseudomonadati</taxon>
        <taxon>Pseudomonadota</taxon>
        <taxon>Alphaproteobacteria</taxon>
        <taxon>Rhodobacterales</taxon>
        <taxon>Paracoccaceae</taxon>
        <taxon>Pararhodobacter</taxon>
    </lineage>
</organism>
<accession>A0A2T7UV17</accession>
<evidence type="ECO:0000256" key="3">
    <source>
        <dbReference type="ARBA" id="ARBA00022519"/>
    </source>
</evidence>
<feature type="domain" description="TRAP C4-dicarboxylate transport system permease DctM subunit" evidence="8">
    <location>
        <begin position="8"/>
        <end position="421"/>
    </location>
</feature>
<feature type="transmembrane region" description="Helical" evidence="7">
    <location>
        <begin position="245"/>
        <end position="264"/>
    </location>
</feature>
<feature type="transmembrane region" description="Helical" evidence="7">
    <location>
        <begin position="352"/>
        <end position="375"/>
    </location>
</feature>
<dbReference type="GO" id="GO:0005886">
    <property type="term" value="C:plasma membrane"/>
    <property type="evidence" value="ECO:0007669"/>
    <property type="project" value="UniProtKB-SubCell"/>
</dbReference>
<dbReference type="Proteomes" id="UP000244810">
    <property type="component" value="Unassembled WGS sequence"/>
</dbReference>
<keyword evidence="6 7" id="KW-0472">Membrane</keyword>
<keyword evidence="2" id="KW-1003">Cell membrane</keyword>
<feature type="transmembrane region" description="Helical" evidence="7">
    <location>
        <begin position="276"/>
        <end position="297"/>
    </location>
</feature>
<dbReference type="EMBL" id="QDDR01000002">
    <property type="protein sequence ID" value="PVE48567.1"/>
    <property type="molecule type" value="Genomic_DNA"/>
</dbReference>
<comment type="subunit">
    <text evidence="7">The complex comprises the extracytoplasmic solute receptor protein and the two transmembrane proteins.</text>
</comment>
<feature type="transmembrane region" description="Helical" evidence="7">
    <location>
        <begin position="170"/>
        <end position="198"/>
    </location>
</feature>
<feature type="transmembrane region" description="Helical" evidence="7">
    <location>
        <begin position="6"/>
        <end position="36"/>
    </location>
</feature>
<feature type="transmembrane region" description="Helical" evidence="7">
    <location>
        <begin position="317"/>
        <end position="345"/>
    </location>
</feature>
<dbReference type="PANTHER" id="PTHR33362">
    <property type="entry name" value="SIALIC ACID TRAP TRANSPORTER PERMEASE PROTEIN SIAT-RELATED"/>
    <property type="match status" value="1"/>
</dbReference>
<comment type="function">
    <text evidence="7">Part of the tripartite ATP-independent periplasmic (TRAP) transport system.</text>
</comment>
<evidence type="ECO:0000259" key="8">
    <source>
        <dbReference type="Pfam" id="PF06808"/>
    </source>
</evidence>
<dbReference type="PANTHER" id="PTHR33362:SF5">
    <property type="entry name" value="C4-DICARBOXYLATE TRAP TRANSPORTER LARGE PERMEASE PROTEIN DCTM"/>
    <property type="match status" value="1"/>
</dbReference>
<dbReference type="InterPro" id="IPR004681">
    <property type="entry name" value="TRAP_DctM"/>
</dbReference>
<keyword evidence="7" id="KW-0813">Transport</keyword>
<dbReference type="RefSeq" id="WP_107750545.1">
    <property type="nucleotide sequence ID" value="NZ_QBKF01000002.1"/>
</dbReference>
<dbReference type="NCBIfam" id="TIGR00786">
    <property type="entry name" value="dctM"/>
    <property type="match status" value="1"/>
</dbReference>